<name>A0A2Z5JEM8_STRAR</name>
<reference evidence="1 2" key="1">
    <citation type="journal article" date="2018" name="Front. Microbiol.">
        <title>Genome Sequencing of Streptomyces atratus SCSIOZH16 and Activation Production of Nocardamine via Metabolic Engineering.</title>
        <authorList>
            <person name="Li Y."/>
            <person name="Zhang C."/>
            <person name="Liu C."/>
            <person name="Ju J."/>
            <person name="Ma J."/>
        </authorList>
    </citation>
    <scope>NUCLEOTIDE SEQUENCE [LARGE SCALE GENOMIC DNA]</scope>
    <source>
        <strain evidence="1 2">SCSIO_ZH16</strain>
    </source>
</reference>
<proteinExistence type="predicted"/>
<dbReference type="GeneID" id="95520698"/>
<dbReference type="EMBL" id="CP027306">
    <property type="protein sequence ID" value="AXE78797.1"/>
    <property type="molecule type" value="Genomic_DNA"/>
</dbReference>
<sequence length="75" mass="7961">MGAAPLHLGAVRIEAFGGGELIAMDGARAASLSRSLGARRAIPVHYDSWGHFTEGHEQIAARPTEAVLANRLLDR</sequence>
<evidence type="ECO:0000313" key="2">
    <source>
        <dbReference type="Proteomes" id="UP000252698"/>
    </source>
</evidence>
<protein>
    <submittedName>
        <fullName evidence="1">Uncharacterized protein</fullName>
    </submittedName>
</protein>
<dbReference type="AlphaFoldDB" id="A0A2Z5JEM8"/>
<dbReference type="RefSeq" id="WP_114245361.1">
    <property type="nucleotide sequence ID" value="NZ_CP027306.1"/>
</dbReference>
<dbReference type="Gene3D" id="3.60.15.10">
    <property type="entry name" value="Ribonuclease Z/Hydroxyacylglutathione hydrolase-like"/>
    <property type="match status" value="1"/>
</dbReference>
<dbReference type="KEGG" id="sata:C5746_19850"/>
<evidence type="ECO:0000313" key="1">
    <source>
        <dbReference type="EMBL" id="AXE78797.1"/>
    </source>
</evidence>
<gene>
    <name evidence="1" type="ORF">C5746_19850</name>
</gene>
<dbReference type="Proteomes" id="UP000252698">
    <property type="component" value="Chromosome"/>
</dbReference>
<organism evidence="1 2">
    <name type="scientific">Streptomyces atratus</name>
    <dbReference type="NCBI Taxonomy" id="1893"/>
    <lineage>
        <taxon>Bacteria</taxon>
        <taxon>Bacillati</taxon>
        <taxon>Actinomycetota</taxon>
        <taxon>Actinomycetes</taxon>
        <taxon>Kitasatosporales</taxon>
        <taxon>Streptomycetaceae</taxon>
        <taxon>Streptomyces</taxon>
    </lineage>
</organism>
<accession>A0A2Z5JEM8</accession>
<dbReference type="InterPro" id="IPR036866">
    <property type="entry name" value="RibonucZ/Hydroxyglut_hydro"/>
</dbReference>